<sequence length="96" mass="10650">MEPDDLLDGDKLDPIITGKDCGFRAEEKQLHQRKSTGRPSEFVGLRVLKELFLPRFESISLQTSISTEMVLTPPSCISVEDRLGSIDMSGGDEEPI</sequence>
<reference evidence="1" key="1">
    <citation type="journal article" date="2011" name="PLoS Biol.">
        <title>Gene gain and loss during evolution of obligate parasitism in the white rust pathogen of Arabidopsis thaliana.</title>
        <authorList>
            <person name="Kemen E."/>
            <person name="Gardiner A."/>
            <person name="Schultz-Larsen T."/>
            <person name="Kemen A.C."/>
            <person name="Balmuth A.L."/>
            <person name="Robert-Seilaniantz A."/>
            <person name="Bailey K."/>
            <person name="Holub E."/>
            <person name="Studholme D.J."/>
            <person name="Maclean D."/>
            <person name="Jones J.D."/>
        </authorList>
    </citation>
    <scope>NUCLEOTIDE SEQUENCE</scope>
</reference>
<proteinExistence type="predicted"/>
<name>F0WD09_9STRA</name>
<dbReference type="HOGENOM" id="CLU_2364004_0_0_1"/>
<accession>F0WD09</accession>
<organism evidence="1">
    <name type="scientific">Albugo laibachii Nc14</name>
    <dbReference type="NCBI Taxonomy" id="890382"/>
    <lineage>
        <taxon>Eukaryota</taxon>
        <taxon>Sar</taxon>
        <taxon>Stramenopiles</taxon>
        <taxon>Oomycota</taxon>
        <taxon>Peronosporomycetes</taxon>
        <taxon>Albuginales</taxon>
        <taxon>Albuginaceae</taxon>
        <taxon>Albugo</taxon>
    </lineage>
</organism>
<gene>
    <name evidence="1" type="primary">AlNc14C63G4533</name>
    <name evidence="1" type="ORF">ALNC14_052240</name>
</gene>
<dbReference type="AlphaFoldDB" id="F0WD09"/>
<protein>
    <submittedName>
        <fullName evidence="1">AlNc14C63G4533 protein</fullName>
    </submittedName>
</protein>
<evidence type="ECO:0000313" key="1">
    <source>
        <dbReference type="EMBL" id="CCA19081.1"/>
    </source>
</evidence>
<reference evidence="1" key="2">
    <citation type="submission" date="2011-02" db="EMBL/GenBank/DDBJ databases">
        <authorList>
            <person name="MacLean D."/>
        </authorList>
    </citation>
    <scope>NUCLEOTIDE SEQUENCE</scope>
</reference>
<dbReference type="EMBL" id="FR824108">
    <property type="protein sequence ID" value="CCA19081.1"/>
    <property type="molecule type" value="Genomic_DNA"/>
</dbReference>